<feature type="chain" id="PRO_5039718021" evidence="1">
    <location>
        <begin position="21"/>
        <end position="446"/>
    </location>
</feature>
<dbReference type="SUPFAM" id="SSF53850">
    <property type="entry name" value="Periplasmic binding protein-like II"/>
    <property type="match status" value="1"/>
</dbReference>
<feature type="signal peptide" evidence="1">
    <location>
        <begin position="1"/>
        <end position="20"/>
    </location>
</feature>
<dbReference type="PANTHER" id="PTHR43649">
    <property type="entry name" value="ARABINOSE-BINDING PROTEIN-RELATED"/>
    <property type="match status" value="1"/>
</dbReference>
<evidence type="ECO:0000313" key="3">
    <source>
        <dbReference type="Proteomes" id="UP000318693"/>
    </source>
</evidence>
<dbReference type="Proteomes" id="UP000318693">
    <property type="component" value="Unassembled WGS sequence"/>
</dbReference>
<gene>
    <name evidence="2" type="ORF">FJ693_13275</name>
</gene>
<evidence type="ECO:0000256" key="1">
    <source>
        <dbReference type="SAM" id="SignalP"/>
    </source>
</evidence>
<protein>
    <submittedName>
        <fullName evidence="2">Extracellular solute-binding protein</fullName>
    </submittedName>
</protein>
<dbReference type="InterPro" id="IPR050490">
    <property type="entry name" value="Bact_solute-bd_prot1"/>
</dbReference>
<evidence type="ECO:0000313" key="2">
    <source>
        <dbReference type="EMBL" id="TRW44503.1"/>
    </source>
</evidence>
<dbReference type="PROSITE" id="PS51257">
    <property type="entry name" value="PROKAR_LIPOPROTEIN"/>
    <property type="match status" value="1"/>
</dbReference>
<dbReference type="AlphaFoldDB" id="A0A552WPT3"/>
<dbReference type="Pfam" id="PF13416">
    <property type="entry name" value="SBP_bac_8"/>
    <property type="match status" value="1"/>
</dbReference>
<keyword evidence="1" id="KW-0732">Signal</keyword>
<proteinExistence type="predicted"/>
<comment type="caution">
    <text evidence="2">The sequence shown here is derived from an EMBL/GenBank/DDBJ whole genome shotgun (WGS) entry which is preliminary data.</text>
</comment>
<sequence length="446" mass="48320">MNRRSAQVVVAAFAGLALLAACSGSSGSSEPEATGGGTAGAAEGGGEIDFWSQIYGDPAAWRSLMEELAADFEEETGTTVKLELIDFAQARDRWLLVSQGGDAPDAADMFQLTTYAPLGGGKAGPMPITEYKDEYWSDMDERFFASMMVDGEWQGEFYGIPWRVDIRPMLYRTDLLEQAGLDAPPATWEEIEEYGATLTQGDTKGFSFGGVDVIQGLIPYYWQTGSEYMSEDGATANLDTPEMRETLTWLSGLVEAGIVPQDFMSPTFDPMAEFRSGRIAILGGASAADIATLTREYPELDGKWAIAPPAKGPDNSAAYSGSGYWGVLQGTDSPDEAVEWIAYLSRDENMQKIAETIGFPSTNRSVMASPAFTDAEWKTTLTEVIEEHAHTSQAPSPFWTVIRDEAPGGVLWDMFSAVLETEGSVDDAIATAQERMQTELDRGKTS</sequence>
<dbReference type="RefSeq" id="WP_143418989.1">
    <property type="nucleotide sequence ID" value="NZ_VJXR01000042.1"/>
</dbReference>
<organism evidence="2 3">
    <name type="scientific">Georgenia yuyongxinii</name>
    <dbReference type="NCBI Taxonomy" id="2589797"/>
    <lineage>
        <taxon>Bacteria</taxon>
        <taxon>Bacillati</taxon>
        <taxon>Actinomycetota</taxon>
        <taxon>Actinomycetes</taxon>
        <taxon>Micrococcales</taxon>
        <taxon>Bogoriellaceae</taxon>
        <taxon>Georgenia</taxon>
    </lineage>
</organism>
<dbReference type="PANTHER" id="PTHR43649:SF12">
    <property type="entry name" value="DIACETYLCHITOBIOSE BINDING PROTEIN DASA"/>
    <property type="match status" value="1"/>
</dbReference>
<accession>A0A552WPT3</accession>
<dbReference type="Gene3D" id="3.40.190.10">
    <property type="entry name" value="Periplasmic binding protein-like II"/>
    <property type="match status" value="2"/>
</dbReference>
<dbReference type="InterPro" id="IPR006059">
    <property type="entry name" value="SBP"/>
</dbReference>
<name>A0A552WPT3_9MICO</name>
<keyword evidence="3" id="KW-1185">Reference proteome</keyword>
<reference evidence="2 3" key="1">
    <citation type="submission" date="2019-07" db="EMBL/GenBank/DDBJ databases">
        <title>Georgenia wutianyii sp. nov. and Georgenia *** sp. nov. isolated from plateau pika (Ochotona curzoniae) in the Qinghai-Tibet plateau of China.</title>
        <authorList>
            <person name="Tian Z."/>
        </authorList>
    </citation>
    <scope>NUCLEOTIDE SEQUENCE [LARGE SCALE GENOMIC DNA]</scope>
    <source>
        <strain evidence="2 3">Z446</strain>
    </source>
</reference>
<dbReference type="EMBL" id="VJXR01000042">
    <property type="protein sequence ID" value="TRW44503.1"/>
    <property type="molecule type" value="Genomic_DNA"/>
</dbReference>